<proteinExistence type="predicted"/>
<evidence type="ECO:0000313" key="3">
    <source>
        <dbReference type="Proteomes" id="UP000251800"/>
    </source>
</evidence>
<dbReference type="RefSeq" id="WP_109721638.1">
    <property type="nucleotide sequence ID" value="NZ_QEQK01000021.1"/>
</dbReference>
<reference evidence="2 3" key="1">
    <citation type="submission" date="2018-05" db="EMBL/GenBank/DDBJ databases">
        <title>Abyssibacter profundi OUC007T gen. nov., sp. nov, a marine bacterium isolated from seawater of the Mariana Trench.</title>
        <authorList>
            <person name="Zhou S."/>
        </authorList>
    </citation>
    <scope>NUCLEOTIDE SEQUENCE [LARGE SCALE GENOMIC DNA]</scope>
    <source>
        <strain evidence="2 3">OUC007</strain>
    </source>
</reference>
<dbReference type="EMBL" id="QEQK01000021">
    <property type="protein sequence ID" value="PWN54633.1"/>
    <property type="molecule type" value="Genomic_DNA"/>
</dbReference>
<keyword evidence="3" id="KW-1185">Reference proteome</keyword>
<sequence>MKRIRTYLWFSLFLALISGWVVGGMWKFQHALPTADWAATGVPLWERWLQKAEWFLEGFWPAALVGFLAGPIVFQLVPSEEWIAADRTGKRRRMVSITGTILLYLFAGLLAAHFVWVSWHAL</sequence>
<keyword evidence="1" id="KW-0472">Membrane</keyword>
<name>A0A383XPS9_9GAMM</name>
<accession>A0A383XPS9</accession>
<keyword evidence="1" id="KW-0812">Transmembrane</keyword>
<dbReference type="AlphaFoldDB" id="A0A383XPS9"/>
<evidence type="ECO:0000256" key="1">
    <source>
        <dbReference type="SAM" id="Phobius"/>
    </source>
</evidence>
<gene>
    <name evidence="2" type="ORF">DEH80_16565</name>
</gene>
<feature type="transmembrane region" description="Helical" evidence="1">
    <location>
        <begin position="97"/>
        <end position="119"/>
    </location>
</feature>
<keyword evidence="1" id="KW-1133">Transmembrane helix</keyword>
<organism evidence="2 3">
    <name type="scientific">Abyssibacter profundi</name>
    <dbReference type="NCBI Taxonomy" id="2182787"/>
    <lineage>
        <taxon>Bacteria</taxon>
        <taxon>Pseudomonadati</taxon>
        <taxon>Pseudomonadota</taxon>
        <taxon>Gammaproteobacteria</taxon>
        <taxon>Chromatiales</taxon>
        <taxon>Oceanococcaceae</taxon>
        <taxon>Abyssibacter</taxon>
    </lineage>
</organism>
<evidence type="ECO:0000313" key="2">
    <source>
        <dbReference type="EMBL" id="PWN54633.1"/>
    </source>
</evidence>
<dbReference type="Proteomes" id="UP000251800">
    <property type="component" value="Unassembled WGS sequence"/>
</dbReference>
<protein>
    <submittedName>
        <fullName evidence="2">Uncharacterized protein</fullName>
    </submittedName>
</protein>
<feature type="transmembrane region" description="Helical" evidence="1">
    <location>
        <begin position="58"/>
        <end position="77"/>
    </location>
</feature>
<comment type="caution">
    <text evidence="2">The sequence shown here is derived from an EMBL/GenBank/DDBJ whole genome shotgun (WGS) entry which is preliminary data.</text>
</comment>
<feature type="transmembrane region" description="Helical" evidence="1">
    <location>
        <begin position="7"/>
        <end position="26"/>
    </location>
</feature>